<organism evidence="1 2">
    <name type="scientific">Neptuniibacter caesariensis</name>
    <dbReference type="NCBI Taxonomy" id="207954"/>
    <lineage>
        <taxon>Bacteria</taxon>
        <taxon>Pseudomonadati</taxon>
        <taxon>Pseudomonadota</taxon>
        <taxon>Gammaproteobacteria</taxon>
        <taxon>Oceanospirillales</taxon>
        <taxon>Oceanospirillaceae</taxon>
        <taxon>Neptuniibacter</taxon>
    </lineage>
</organism>
<dbReference type="GO" id="GO:0016746">
    <property type="term" value="F:acyltransferase activity"/>
    <property type="evidence" value="ECO:0007669"/>
    <property type="project" value="InterPro"/>
</dbReference>
<comment type="caution">
    <text evidence="1">The sequence shown here is derived from an EMBL/GenBank/DDBJ whole genome shotgun (WGS) entry which is preliminary data.</text>
</comment>
<dbReference type="InterPro" id="IPR016039">
    <property type="entry name" value="Thiolase-like"/>
</dbReference>
<evidence type="ECO:0008006" key="3">
    <source>
        <dbReference type="Google" id="ProtNLM"/>
    </source>
</evidence>
<dbReference type="OrthoDB" id="6113844at2"/>
<evidence type="ECO:0000313" key="1">
    <source>
        <dbReference type="EMBL" id="EAR60735.1"/>
    </source>
</evidence>
<gene>
    <name evidence="1" type="ORF">MED92_13708</name>
</gene>
<sequence>MDKALIVSAAKTVDNLGSQQHCLALEEAIREMGETIVELVIEPLRTDWHSPEQENHFRSGCAPIEALARAKQLIEAGSNAVLISGEDLLKSGYAREERLARMSIYGDDYPLTDAYNDLASHFLKVHDRSDEHFKEIARALFDNYKLSYRNALADEFSPELLPGDKWYQPITGLFRGVDCANPLVDFSGRILICNEQLADQLKVPASERVEVKAVGLGRTEGDGQGYIDQIACYEHLKQAYDSCCEHADFDFPSRFKNGEALLEAYTCYPVVPMAFLLISGLVDVLDEIPEFLESHSITVTGGMNLARAPWNNPALNGLITMHHRLLEGAEKYGLVHGNGGLGYRQGVALLEKY</sequence>
<accession>A0A7U8C3C9</accession>
<protein>
    <recommendedName>
        <fullName evidence="3">Acetyl-CoA acetyltransferase</fullName>
    </recommendedName>
</protein>
<name>A0A7U8C3C9_NEPCE</name>
<dbReference type="EMBL" id="AAOW01000014">
    <property type="protein sequence ID" value="EAR60735.1"/>
    <property type="molecule type" value="Genomic_DNA"/>
</dbReference>
<dbReference type="Proteomes" id="UP000002171">
    <property type="component" value="Unassembled WGS sequence"/>
</dbReference>
<proteinExistence type="predicted"/>
<dbReference type="AlphaFoldDB" id="A0A7U8C3C9"/>
<evidence type="ECO:0000313" key="2">
    <source>
        <dbReference type="Proteomes" id="UP000002171"/>
    </source>
</evidence>
<reference evidence="1 2" key="1">
    <citation type="submission" date="2006-02" db="EMBL/GenBank/DDBJ databases">
        <authorList>
            <person name="Pinhassi J."/>
            <person name="Pedros-Alio C."/>
            <person name="Ferriera S."/>
            <person name="Johnson J."/>
            <person name="Kravitz S."/>
            <person name="Halpern A."/>
            <person name="Remington K."/>
            <person name="Beeson K."/>
            <person name="Tran B."/>
            <person name="Rogers Y.-H."/>
            <person name="Friedman R."/>
            <person name="Venter J.C."/>
        </authorList>
    </citation>
    <scope>NUCLEOTIDE SEQUENCE [LARGE SCALE GENOMIC DNA]</scope>
    <source>
        <strain evidence="1 2">MED92</strain>
    </source>
</reference>
<dbReference type="RefSeq" id="WP_007020407.1">
    <property type="nucleotide sequence ID" value="NZ_CH724125.1"/>
</dbReference>
<keyword evidence="2" id="KW-1185">Reference proteome</keyword>
<dbReference type="Gene3D" id="3.40.47.10">
    <property type="match status" value="1"/>
</dbReference>